<name>A0A839UAY4_9HYPH</name>
<protein>
    <submittedName>
        <fullName evidence="1">Uncharacterized protein</fullName>
    </submittedName>
</protein>
<comment type="caution">
    <text evidence="1">The sequence shown here is derived from an EMBL/GenBank/DDBJ whole genome shotgun (WGS) entry which is preliminary data.</text>
</comment>
<evidence type="ECO:0000313" key="2">
    <source>
        <dbReference type="Proteomes" id="UP000554520"/>
    </source>
</evidence>
<dbReference type="EMBL" id="JACHXN010000007">
    <property type="protein sequence ID" value="MBB3146092.1"/>
    <property type="molecule type" value="Genomic_DNA"/>
</dbReference>
<proteinExistence type="predicted"/>
<keyword evidence="2" id="KW-1185">Reference proteome</keyword>
<organism evidence="1 2">
    <name type="scientific">Phyllobacterium trifolii</name>
    <dbReference type="NCBI Taxonomy" id="300193"/>
    <lineage>
        <taxon>Bacteria</taxon>
        <taxon>Pseudomonadati</taxon>
        <taxon>Pseudomonadota</taxon>
        <taxon>Alphaproteobacteria</taxon>
        <taxon>Hyphomicrobiales</taxon>
        <taxon>Phyllobacteriaceae</taxon>
        <taxon>Phyllobacterium</taxon>
    </lineage>
</organism>
<accession>A0A839UAY4</accession>
<sequence length="33" mass="3629">MANEEVQNQLSATPWAALAGIKRQFLSSLLRKG</sequence>
<gene>
    <name evidence="1" type="ORF">FHS21_002507</name>
</gene>
<dbReference type="AlphaFoldDB" id="A0A839UAY4"/>
<evidence type="ECO:0000313" key="1">
    <source>
        <dbReference type="EMBL" id="MBB3146092.1"/>
    </source>
</evidence>
<dbReference type="Proteomes" id="UP000554520">
    <property type="component" value="Unassembled WGS sequence"/>
</dbReference>
<reference evidence="1 2" key="1">
    <citation type="submission" date="2020-08" db="EMBL/GenBank/DDBJ databases">
        <title>Genomic Encyclopedia of Type Strains, Phase III (KMG-III): the genomes of soil and plant-associated and newly described type strains.</title>
        <authorList>
            <person name="Whitman W."/>
        </authorList>
    </citation>
    <scope>NUCLEOTIDE SEQUENCE [LARGE SCALE GENOMIC DNA]</scope>
    <source>
        <strain evidence="1 2">CECT 7015</strain>
    </source>
</reference>